<evidence type="ECO:0000256" key="22">
    <source>
        <dbReference type="ARBA" id="ARBA00082084"/>
    </source>
</evidence>
<dbReference type="PANTHER" id="PTHR46730">
    <property type="entry name" value="POLYCYSTIN-1"/>
    <property type="match status" value="1"/>
</dbReference>
<comment type="caution">
    <text evidence="23">Lacks conserved residue(s) required for the propagation of feature annotation.</text>
</comment>
<name>A0A8C9W6B2_SCLFO</name>
<keyword evidence="6" id="KW-0107">Calcium channel</keyword>
<evidence type="ECO:0000256" key="23">
    <source>
        <dbReference type="PROSITE-ProRule" id="PRU00152"/>
    </source>
</evidence>
<comment type="subcellular location">
    <subcellularLocation>
        <location evidence="1">Cell projection</location>
        <location evidence="1">Cilium membrane</location>
        <topology evidence="1">Multi-pass membrane protein</topology>
    </subcellularLocation>
</comment>
<dbReference type="Pfam" id="PF20519">
    <property type="entry name" value="Polycystin_dom"/>
    <property type="match status" value="1"/>
</dbReference>
<dbReference type="InterPro" id="IPR036392">
    <property type="entry name" value="PLAT/LH2_dom_sf"/>
</dbReference>
<evidence type="ECO:0000256" key="8">
    <source>
        <dbReference type="ARBA" id="ARBA00022737"/>
    </source>
</evidence>
<evidence type="ECO:0000256" key="6">
    <source>
        <dbReference type="ARBA" id="ARBA00022673"/>
    </source>
</evidence>
<keyword evidence="14" id="KW-1015">Disulfide bond</keyword>
<reference evidence="29" key="3">
    <citation type="submission" date="2025-09" db="UniProtKB">
        <authorList>
            <consortium name="Ensembl"/>
        </authorList>
    </citation>
    <scope>IDENTIFICATION</scope>
</reference>
<dbReference type="InterPro" id="IPR057244">
    <property type="entry name" value="GAIN_B"/>
</dbReference>
<dbReference type="Pfam" id="PF00801">
    <property type="entry name" value="PKD"/>
    <property type="match status" value="3"/>
</dbReference>
<proteinExistence type="inferred from homology"/>
<dbReference type="SUPFAM" id="SSF49299">
    <property type="entry name" value="PKD domain"/>
    <property type="match status" value="2"/>
</dbReference>
<evidence type="ECO:0000259" key="25">
    <source>
        <dbReference type="PROSITE" id="PS50093"/>
    </source>
</evidence>
<keyword evidence="8" id="KW-0677">Repeat</keyword>
<dbReference type="Pfam" id="PF01477">
    <property type="entry name" value="PLAT"/>
    <property type="match status" value="1"/>
</dbReference>
<dbReference type="InterPro" id="IPR046791">
    <property type="entry name" value="Polycystin_dom"/>
</dbReference>
<feature type="domain" description="GAIN-B" evidence="27">
    <location>
        <begin position="918"/>
        <end position="1065"/>
    </location>
</feature>
<evidence type="ECO:0000256" key="21">
    <source>
        <dbReference type="ARBA" id="ARBA00081200"/>
    </source>
</evidence>
<comment type="subunit">
    <text evidence="19">Heterodimer. Interacts with PKD2 to form a calcium channel. Interacts with PKD2L1; to form ciliary calcium channel. May interact with GNA12, GNAS, GNAI1 and GNAI2.</text>
</comment>
<accession>A0A8C9W6B2</accession>
<keyword evidence="12" id="KW-0969">Cilium</keyword>
<keyword evidence="7 24" id="KW-0812">Transmembrane</keyword>
<evidence type="ECO:0000256" key="4">
    <source>
        <dbReference type="ARBA" id="ARBA00022475"/>
    </source>
</evidence>
<reference evidence="29 30" key="1">
    <citation type="submission" date="2019-04" db="EMBL/GenBank/DDBJ databases">
        <authorList>
            <consortium name="Wellcome Sanger Institute Data Sharing"/>
        </authorList>
    </citation>
    <scope>NUCLEOTIDE SEQUENCE [LARGE SCALE GENOMIC DNA]</scope>
</reference>
<keyword evidence="3" id="KW-0813">Transport</keyword>
<evidence type="ECO:0000256" key="19">
    <source>
        <dbReference type="ARBA" id="ARBA00063851"/>
    </source>
</evidence>
<evidence type="ECO:0000256" key="24">
    <source>
        <dbReference type="SAM" id="Phobius"/>
    </source>
</evidence>
<sequence>MQPFYVQKIPSDLQLICNCSLVYKNEVVVFNAQLASGTNVTYTWNMGDQTTYITEGRSVVVDSNPCVYSCFHQRICCVFILYAPAVRIHTEKQAYTTGAIITFLAVSEEPDPLEFLWHFGEGPPQRTTSRSIKKRYHFPGRYNVVVSASNGRNSFTSNIHPIVIQRKVQPNRLLFSASVLLNTTVTFDCRINSGTNVTYTWSFGDGTWKTGRNTEHHVYERVGEFTVEVTVSNLVSSASLRRQIFVVSQPCQPPPVKNMGPVRIQLRRYQTMQLGVTYEGDIHCNISQDLLYTWALYESTGAPVQLPVIETHQQSIRLPSHFLHYGIYIATARIQIKDTVVYNNYTVHVEVVPSPPVSLIFGGTNIFISTHNDTVLILNGQGSYDPDYPENILSYQWACKPISNIHSTCFDGDFPASSPLLVFPSGILKPNFDQFRFTLTVRSGDRSSSSEVFVTITADLKRKVHVYCNHCQGTLVNWNEQFSVTALCENCEMSPGNIFYTWTFHLVNASSKVITESKSSTLDEWLWGSFGVIITDAMFCFLQFHFAVMYLAMEQPHLIVYTCWIMSDIEQDSRSKDFLGSRDTEGNNLMDSSNPYLAAPERTLLDLERHQISPAEFHTYTTTGIKPCLVPHAVFLAVSQTCIPRFLLGTQETMLGKTQFFFSTSDVPQGMACQVQPSRGYEIHTDFSIFCTSGQADLHYEYSYSTGSTPRRVLYRGRDFQHYFNLPSGEPQNSYKVTIYTQVRNQFGAATRPCPVTVEVLPSYRKNLSSAYSPEKKLYLDGLESLAKLTQKGNGMEVRNHIFLLTNVLNRLSQEPSAFQELQTTTRSVLISVVCEQAMPDQVLVYHWLVYRILYNEFGIFLQIHGHVADLTLYNCSTKTEIKVRHLSAPVTIEFPQKHQNRSGASQFCLQRSHMNVHQFNVTPENLQEVLLITVRFIRPTNRTFPIMILLRNFERPTPALYNSMKIHHWERDTVFIFLPLSSLNGLCLIYFISRSIIKYSNGLRVTFTYLHCLFWDGAGEWKADGCIPMQGQSSGVSQNMCECFSLSCNHLTTFTVAYREIQSHLEFICVSRFVRWVSVWQSPECTVSHSLWTERQTEIRRRGSVQIPDNSPSDRQLYAVTVDTGFRSRDTMTAKVYIVLHGEDRVSQTRELHVSDQLLFTRNSRHTFIISTPESLGPIWKVHLWHDNRGRSPSWYVSHVAIRDLVTGAERFFPGECWLAVDEGDGRVEKELIALTGPLEFRKVLYSKLTEYLEDLHSWASVYSRPSYSRFTHAQRLGVCLLLLQGYMCANATLLSLQDHELGVDLGPLHMSAVSLVMGILSTLVVLPVGALLSLLFRLSKVSVSGGHTGSRKWNIWEAGARTGYGTFFEGFLIQFFTFFLPAHGCLSRDQDYGSGDITLPPWCRSVAWTLCLTLSLVCAIVSAVLGTKWAASFFSACCEGIKEPSSILVKKKNSVSRIQRLQDGEWFGQNTRAVAIQFTLFNPPTGLFTAVSLLVEQPIVGGLLPSTIIQSTRVYRTTGTLDRAVIAFEVSALKSLLQPLGHESISHKNFYLEEFEALVDELLFRLDAVTDSPHHTLPSEALGYEESERSLTPRSDRTGSLLFEVGKPGFLQVSTSQRGHLISSCRVVVRATVFRPKGCRFGPCFWL</sequence>
<evidence type="ECO:0000256" key="12">
    <source>
        <dbReference type="ARBA" id="ARBA00023069"/>
    </source>
</evidence>
<comment type="function">
    <text evidence="18">Component of a calcium-permeant ion channel formed by PKD1L2 and PKD1L1 in primary cilia, where it controls cilium calcium concentration, without affecting cytoplasmic calcium concentration, and regulates sonic hedgehog/SHH signaling and GLI2 transcription. The PKD1L1:PKD2L1 channel complex is mechanosensitive only at high pressures and is highly temperature sensitive. Also involved in left/right axis specification downstream of nodal flow by forming a complex with PKD2 in cilia to facilitate flow detection in left/right patterning. May function as a G-protein-coupled receptor.</text>
</comment>
<evidence type="ECO:0000313" key="29">
    <source>
        <dbReference type="Ensembl" id="ENSSFOP00015070284.1"/>
    </source>
</evidence>
<keyword evidence="9" id="KW-0106">Calcium</keyword>
<dbReference type="CDD" id="cd00146">
    <property type="entry name" value="PKD"/>
    <property type="match status" value="1"/>
</dbReference>
<feature type="domain" description="PKD" evidence="25">
    <location>
        <begin position="192"/>
        <end position="246"/>
    </location>
</feature>
<feature type="transmembrane region" description="Helical" evidence="24">
    <location>
        <begin position="1278"/>
        <end position="1298"/>
    </location>
</feature>
<feature type="transmembrane region" description="Helical" evidence="24">
    <location>
        <begin position="1318"/>
        <end position="1340"/>
    </location>
</feature>
<evidence type="ECO:0000256" key="11">
    <source>
        <dbReference type="ARBA" id="ARBA00023065"/>
    </source>
</evidence>
<organism evidence="29 30">
    <name type="scientific">Scleropages formosus</name>
    <name type="common">Asian bonytongue</name>
    <name type="synonym">Osteoglossum formosum</name>
    <dbReference type="NCBI Taxonomy" id="113540"/>
    <lineage>
        <taxon>Eukaryota</taxon>
        <taxon>Metazoa</taxon>
        <taxon>Chordata</taxon>
        <taxon>Craniata</taxon>
        <taxon>Vertebrata</taxon>
        <taxon>Euteleostomi</taxon>
        <taxon>Actinopterygii</taxon>
        <taxon>Neopterygii</taxon>
        <taxon>Teleostei</taxon>
        <taxon>Osteoglossocephala</taxon>
        <taxon>Osteoglossomorpha</taxon>
        <taxon>Osteoglossiformes</taxon>
        <taxon>Osteoglossidae</taxon>
        <taxon>Scleropages</taxon>
    </lineage>
</organism>
<evidence type="ECO:0000259" key="28">
    <source>
        <dbReference type="PROSITE" id="PS51111"/>
    </source>
</evidence>
<dbReference type="InterPro" id="IPR002859">
    <property type="entry name" value="PKD/REJ-like"/>
</dbReference>
<evidence type="ECO:0000256" key="17">
    <source>
        <dbReference type="ARBA" id="ARBA00023303"/>
    </source>
</evidence>
<keyword evidence="11" id="KW-0406">Ion transport</keyword>
<evidence type="ECO:0000256" key="7">
    <source>
        <dbReference type="ARBA" id="ARBA00022692"/>
    </source>
</evidence>
<feature type="domain" description="REJ" evidence="28">
    <location>
        <begin position="251"/>
        <end position="838"/>
    </location>
</feature>
<evidence type="ECO:0000256" key="20">
    <source>
        <dbReference type="ARBA" id="ARBA00073797"/>
    </source>
</evidence>
<evidence type="ECO:0000256" key="13">
    <source>
        <dbReference type="ARBA" id="ARBA00023136"/>
    </source>
</evidence>
<dbReference type="InterPro" id="IPR014010">
    <property type="entry name" value="REJ_dom"/>
</dbReference>
<dbReference type="InterPro" id="IPR022409">
    <property type="entry name" value="PKD/Chitinase_dom"/>
</dbReference>
<evidence type="ECO:0000256" key="10">
    <source>
        <dbReference type="ARBA" id="ARBA00022989"/>
    </source>
</evidence>
<evidence type="ECO:0000313" key="30">
    <source>
        <dbReference type="Proteomes" id="UP000694397"/>
    </source>
</evidence>
<dbReference type="PROSITE" id="PS50095">
    <property type="entry name" value="PLAT"/>
    <property type="match status" value="1"/>
</dbReference>
<feature type="domain" description="PLAT" evidence="26">
    <location>
        <begin position="1117"/>
        <end position="1234"/>
    </location>
</feature>
<feature type="domain" description="PKD" evidence="25">
    <location>
        <begin position="111"/>
        <end position="165"/>
    </location>
</feature>
<dbReference type="Gene3D" id="2.60.40.10">
    <property type="entry name" value="Immunoglobulins"/>
    <property type="match status" value="2"/>
</dbReference>
<feature type="transmembrane region" description="Helical" evidence="24">
    <location>
        <begin position="1360"/>
        <end position="1382"/>
    </location>
</feature>
<dbReference type="SMART" id="SM00308">
    <property type="entry name" value="LH2"/>
    <property type="match status" value="1"/>
</dbReference>
<evidence type="ECO:0000256" key="16">
    <source>
        <dbReference type="ARBA" id="ARBA00023273"/>
    </source>
</evidence>
<dbReference type="Ensembl" id="ENSSFOT00015069099.1">
    <property type="protein sequence ID" value="ENSSFOP00015070284.1"/>
    <property type="gene ID" value="ENSSFOG00015032360.1"/>
</dbReference>
<dbReference type="InterPro" id="IPR001024">
    <property type="entry name" value="PLAT/LH2_dom"/>
</dbReference>
<evidence type="ECO:0000256" key="9">
    <source>
        <dbReference type="ARBA" id="ARBA00022837"/>
    </source>
</evidence>
<dbReference type="FunFam" id="2.60.60.20:FF:000017">
    <property type="entry name" value="Polycystin 1 like 1, transient receptor potential channel interacting"/>
    <property type="match status" value="1"/>
</dbReference>
<dbReference type="FunFam" id="2.60.40.10:FF:000825">
    <property type="entry name" value="Polycystin 1, transient receptor potential channel interacting"/>
    <property type="match status" value="1"/>
</dbReference>
<evidence type="ECO:0000256" key="2">
    <source>
        <dbReference type="ARBA" id="ARBA00007200"/>
    </source>
</evidence>
<dbReference type="GO" id="GO:0060170">
    <property type="term" value="C:ciliary membrane"/>
    <property type="evidence" value="ECO:0007669"/>
    <property type="project" value="UniProtKB-SubCell"/>
</dbReference>
<evidence type="ECO:0000256" key="18">
    <source>
        <dbReference type="ARBA" id="ARBA00054690"/>
    </source>
</evidence>
<dbReference type="PROSITE" id="PS50093">
    <property type="entry name" value="PKD"/>
    <property type="match status" value="2"/>
</dbReference>
<dbReference type="PROSITE" id="PS51111">
    <property type="entry name" value="REJ"/>
    <property type="match status" value="1"/>
</dbReference>
<dbReference type="Gene3D" id="2.60.60.20">
    <property type="entry name" value="PLAT/LH2 domain"/>
    <property type="match status" value="1"/>
</dbReference>
<keyword evidence="15" id="KW-0325">Glycoprotein</keyword>
<dbReference type="PANTHER" id="PTHR46730:SF4">
    <property type="entry name" value="POLYCYSTIC KIDNEY DISEASE PROTEIN 1-LIKE 1"/>
    <property type="match status" value="1"/>
</dbReference>
<comment type="similarity">
    <text evidence="2">Belongs to the polycystin family.</text>
</comment>
<keyword evidence="13 24" id="KW-0472">Membrane</keyword>
<keyword evidence="17" id="KW-0407">Ion channel</keyword>
<keyword evidence="5" id="KW-0109">Calcium transport</keyword>
<keyword evidence="4" id="KW-1003">Cell membrane</keyword>
<dbReference type="InterPro" id="IPR000601">
    <property type="entry name" value="PKD_dom"/>
</dbReference>
<reference evidence="29" key="2">
    <citation type="submission" date="2025-08" db="UniProtKB">
        <authorList>
            <consortium name="Ensembl"/>
        </authorList>
    </citation>
    <scope>IDENTIFICATION</scope>
</reference>
<evidence type="ECO:0000259" key="27">
    <source>
        <dbReference type="PROSITE" id="PS50221"/>
    </source>
</evidence>
<dbReference type="PROSITE" id="PS50221">
    <property type="entry name" value="GAIN_B"/>
    <property type="match status" value="1"/>
</dbReference>
<dbReference type="Proteomes" id="UP000694397">
    <property type="component" value="Chromosome 9"/>
</dbReference>
<feature type="transmembrane region" description="Helical" evidence="24">
    <location>
        <begin position="975"/>
        <end position="993"/>
    </location>
</feature>
<dbReference type="GeneTree" id="ENSGT00940000162104"/>
<evidence type="ECO:0000256" key="3">
    <source>
        <dbReference type="ARBA" id="ARBA00022448"/>
    </source>
</evidence>
<evidence type="ECO:0000256" key="14">
    <source>
        <dbReference type="ARBA" id="ARBA00023157"/>
    </source>
</evidence>
<keyword evidence="10 24" id="KW-1133">Transmembrane helix</keyword>
<evidence type="ECO:0000256" key="1">
    <source>
        <dbReference type="ARBA" id="ARBA00004272"/>
    </source>
</evidence>
<protein>
    <recommendedName>
        <fullName evidence="20">Polycystin-1-like protein 1</fullName>
    </recommendedName>
    <alternativeName>
        <fullName evidence="22">PC1-like 1 protein</fullName>
    </alternativeName>
    <alternativeName>
        <fullName evidence="21">Polycystic kidney disease protein 1-like 1</fullName>
    </alternativeName>
</protein>
<evidence type="ECO:0000256" key="5">
    <source>
        <dbReference type="ARBA" id="ARBA00022568"/>
    </source>
</evidence>
<feature type="transmembrane region" description="Helical" evidence="24">
    <location>
        <begin position="1408"/>
        <end position="1427"/>
    </location>
</feature>
<evidence type="ECO:0000256" key="15">
    <source>
        <dbReference type="ARBA" id="ARBA00023180"/>
    </source>
</evidence>
<dbReference type="SUPFAM" id="SSF49723">
    <property type="entry name" value="Lipase/lipooxygenase domain (PLAT/LH2 domain)"/>
    <property type="match status" value="1"/>
</dbReference>
<dbReference type="InterPro" id="IPR035986">
    <property type="entry name" value="PKD_dom_sf"/>
</dbReference>
<dbReference type="InterPro" id="IPR013783">
    <property type="entry name" value="Ig-like_fold"/>
</dbReference>
<dbReference type="GO" id="GO:0005262">
    <property type="term" value="F:calcium channel activity"/>
    <property type="evidence" value="ECO:0007669"/>
    <property type="project" value="UniProtKB-KW"/>
</dbReference>
<dbReference type="OrthoDB" id="10044145at2759"/>
<keyword evidence="30" id="KW-1185">Reference proteome</keyword>
<dbReference type="Pfam" id="PF02010">
    <property type="entry name" value="REJ"/>
    <property type="match status" value="1"/>
</dbReference>
<evidence type="ECO:0000259" key="26">
    <source>
        <dbReference type="PROSITE" id="PS50095"/>
    </source>
</evidence>
<keyword evidence="16" id="KW-0966">Cell projection</keyword>
<dbReference type="SMART" id="SM00089">
    <property type="entry name" value="PKD"/>
    <property type="match status" value="2"/>
</dbReference>